<dbReference type="OrthoDB" id="1920785at2759"/>
<protein>
    <submittedName>
        <fullName evidence="1">Uncharacterized protein</fullName>
    </submittedName>
</protein>
<dbReference type="OMA" id="GYNALCM"/>
<dbReference type="InterPro" id="IPR009902">
    <property type="entry name" value="DUF1442"/>
</dbReference>
<dbReference type="InterPro" id="IPR029063">
    <property type="entry name" value="SAM-dependent_MTases_sf"/>
</dbReference>
<evidence type="ECO:0000313" key="1">
    <source>
        <dbReference type="EMBL" id="ERN13335.1"/>
    </source>
</evidence>
<evidence type="ECO:0000313" key="2">
    <source>
        <dbReference type="Proteomes" id="UP000017836"/>
    </source>
</evidence>
<dbReference type="eggNOG" id="ENOG502QWGC">
    <property type="taxonomic scope" value="Eukaryota"/>
</dbReference>
<gene>
    <name evidence="1" type="ORF">AMTR_s00041p00104830</name>
</gene>
<accession>W1Q0A7</accession>
<name>W1Q0A7_AMBTC</name>
<reference evidence="2" key="1">
    <citation type="journal article" date="2013" name="Science">
        <title>The Amborella genome and the evolution of flowering plants.</title>
        <authorList>
            <consortium name="Amborella Genome Project"/>
        </authorList>
    </citation>
    <scope>NUCLEOTIDE SEQUENCE [LARGE SCALE GENOMIC DNA]</scope>
</reference>
<dbReference type="Pfam" id="PF07279">
    <property type="entry name" value="DUF1442"/>
    <property type="match status" value="1"/>
</dbReference>
<dbReference type="AlphaFoldDB" id="W1Q0A7"/>
<dbReference type="EMBL" id="KI392588">
    <property type="protein sequence ID" value="ERN13335.1"/>
    <property type="molecule type" value="Genomic_DNA"/>
</dbReference>
<dbReference type="PANTHER" id="PTHR33593">
    <property type="entry name" value="DUF1442 FAMILY PROTEIN"/>
    <property type="match status" value="1"/>
</dbReference>
<sequence length="215" mass="22822">MARWSAENATNAYLHTVKMCKEREKQPDEAEFISALAAGTNAQLMVEICAPGKGPGATTFALLAAAHQTGGRVVCVLTDAMATHSSPEMAMLQAQAPHRLELVVGDGCALLVGALRGADFVVGDCRWAPHESVVRTAEAGAREGGVVVFGRHAFDGEAGLRHRGAMRSVALPIGGGVVVTRIKEGVRERKRSKWVVRVDKFTGEEHVYRVPVGGA</sequence>
<dbReference type="HOGENOM" id="CLU_075925_1_0_1"/>
<dbReference type="KEGG" id="atr:18441576"/>
<organism evidence="1 2">
    <name type="scientific">Amborella trichopoda</name>
    <dbReference type="NCBI Taxonomy" id="13333"/>
    <lineage>
        <taxon>Eukaryota</taxon>
        <taxon>Viridiplantae</taxon>
        <taxon>Streptophyta</taxon>
        <taxon>Embryophyta</taxon>
        <taxon>Tracheophyta</taxon>
        <taxon>Spermatophyta</taxon>
        <taxon>Magnoliopsida</taxon>
        <taxon>Amborellales</taxon>
        <taxon>Amborellaceae</taxon>
        <taxon>Amborella</taxon>
    </lineage>
</organism>
<dbReference type="Gene3D" id="3.40.50.150">
    <property type="entry name" value="Vaccinia Virus protein VP39"/>
    <property type="match status" value="1"/>
</dbReference>
<dbReference type="Gramene" id="ERN13335">
    <property type="protein sequence ID" value="ERN13335"/>
    <property type="gene ID" value="AMTR_s00041p00104830"/>
</dbReference>
<proteinExistence type="predicted"/>
<keyword evidence="2" id="KW-1185">Reference proteome</keyword>
<dbReference type="Proteomes" id="UP000017836">
    <property type="component" value="Unassembled WGS sequence"/>
</dbReference>
<dbReference type="PANTHER" id="PTHR33593:SF3">
    <property type="entry name" value="DUF1442 FAMILY PROTEIN"/>
    <property type="match status" value="1"/>
</dbReference>